<sequence length="292" mass="32850">MPSTSNAHLMSVPESKSLEEVIALIEAVENAYPNDNWKVIAVRLRKTHYNSDLWDLFLVGSIDIEPANVEQGVPPSVIDTLKKGNIIFKDPNGNAIDMTHIWALINALSYPSIDAGIDDLSGISVADSISWVGDIGSVVSEYTLKTRPHFDSLEQYFHGYSSGSDLYGDIDGYGIFHQEIDDNLPLSARIRTYYQDNFNNRFHYYEKATNIKFENNDNVFSVSGASVKNIIEPKVKQFASFWTLHLCRSSDFQCFVDDIDKKFYSGADVKTVVSLYSTWMETQLAEASSLIR</sequence>
<protein>
    <submittedName>
        <fullName evidence="1">Uncharacterized protein</fullName>
    </submittedName>
</protein>
<dbReference type="EMBL" id="LNTY01000006">
    <property type="protein sequence ID" value="KXF83470.1"/>
    <property type="molecule type" value="Genomic_DNA"/>
</dbReference>
<name>A0A135IDD0_9GAMM</name>
<dbReference type="OrthoDB" id="9630160at2"/>
<dbReference type="Proteomes" id="UP000070529">
    <property type="component" value="Unassembled WGS sequence"/>
</dbReference>
<organism evidence="1 2">
    <name type="scientific">Enterovibrio coralii</name>
    <dbReference type="NCBI Taxonomy" id="294935"/>
    <lineage>
        <taxon>Bacteria</taxon>
        <taxon>Pseudomonadati</taxon>
        <taxon>Pseudomonadota</taxon>
        <taxon>Gammaproteobacteria</taxon>
        <taxon>Vibrionales</taxon>
        <taxon>Vibrionaceae</taxon>
        <taxon>Enterovibrio</taxon>
    </lineage>
</organism>
<accession>A0A135IDD0</accession>
<evidence type="ECO:0000313" key="1">
    <source>
        <dbReference type="EMBL" id="KXF83470.1"/>
    </source>
</evidence>
<gene>
    <name evidence="1" type="ORF">ATN88_06830</name>
</gene>
<dbReference type="AlphaFoldDB" id="A0A135IDD0"/>
<comment type="caution">
    <text evidence="1">The sequence shown here is derived from an EMBL/GenBank/DDBJ whole genome shotgun (WGS) entry which is preliminary data.</text>
</comment>
<proteinExistence type="predicted"/>
<evidence type="ECO:0000313" key="2">
    <source>
        <dbReference type="Proteomes" id="UP000070529"/>
    </source>
</evidence>
<reference evidence="1 2" key="1">
    <citation type="submission" date="2015-11" db="EMBL/GenBank/DDBJ databases">
        <title>Genomic Taxonomy of the Vibrionaceae.</title>
        <authorList>
            <person name="Gomez-Gil B."/>
            <person name="Enciso-Ibarra J."/>
        </authorList>
    </citation>
    <scope>NUCLEOTIDE SEQUENCE [LARGE SCALE GENOMIC DNA]</scope>
    <source>
        <strain evidence="1 2">CAIM 912</strain>
    </source>
</reference>
<keyword evidence="2" id="KW-1185">Reference proteome</keyword>